<proteinExistence type="predicted"/>
<dbReference type="RefSeq" id="WP_338604704.1">
    <property type="nucleotide sequence ID" value="NZ_AP028679.1"/>
</dbReference>
<reference evidence="3" key="1">
    <citation type="journal article" date="2023" name="Arch. Microbiol.">
        <title>Desulfoferula mesophilus gen. nov. sp. nov., a mesophilic sulfate-reducing bacterium isolated from a brackish lake sediment.</title>
        <authorList>
            <person name="Watanabe T."/>
            <person name="Yabe T."/>
            <person name="Tsuji J.M."/>
            <person name="Fukui M."/>
        </authorList>
    </citation>
    <scope>NUCLEOTIDE SEQUENCE [LARGE SCALE GENOMIC DNA]</scope>
    <source>
        <strain evidence="3">12FAK</strain>
    </source>
</reference>
<name>A0AAU9E7Y0_9BACT</name>
<sequence>MNIHVFGNQGQNVLYQRFFRPSLCDEWNVVYHELKTKAAADFATQSFKRIIHEKVSRLVNEILSSEDPQGAFLLSDIDIQFFGPCDSVVQEKLARHDIVFQKEQASGPEVNTGFIAMRPTPQVKDLWSEVERRLAQSLEEDEFVNEQQLVNLLLPTRTSLNWSTFPDEIWAWSNRNIHLNSENFPHILLHHANCTAPEGNKTSLELKIEQMELVRQRHELWSDTARSRARRLGIRLFLRLHGE</sequence>
<dbReference type="EMBL" id="AP028679">
    <property type="protein sequence ID" value="BEQ13231.1"/>
    <property type="molecule type" value="Genomic_DNA"/>
</dbReference>
<dbReference type="Proteomes" id="UP001366166">
    <property type="component" value="Chromosome"/>
</dbReference>
<gene>
    <name evidence="2" type="ORF">FAK_02970</name>
</gene>
<protein>
    <recommendedName>
        <fullName evidence="1">Nucleotide-diphospho-sugar transferase domain-containing protein</fullName>
    </recommendedName>
</protein>
<dbReference type="KEGG" id="dmp:FAK_02970"/>
<evidence type="ECO:0000313" key="3">
    <source>
        <dbReference type="Proteomes" id="UP001366166"/>
    </source>
</evidence>
<feature type="domain" description="Nucleotide-diphospho-sugar transferase" evidence="1">
    <location>
        <begin position="31"/>
        <end position="156"/>
    </location>
</feature>
<evidence type="ECO:0000313" key="2">
    <source>
        <dbReference type="EMBL" id="BEQ13231.1"/>
    </source>
</evidence>
<organism evidence="2 3">
    <name type="scientific">Desulfoferula mesophila</name>
    <dbReference type="NCBI Taxonomy" id="3058419"/>
    <lineage>
        <taxon>Bacteria</taxon>
        <taxon>Pseudomonadati</taxon>
        <taxon>Thermodesulfobacteriota</taxon>
        <taxon>Desulfarculia</taxon>
        <taxon>Desulfarculales</taxon>
        <taxon>Desulfarculaceae</taxon>
        <taxon>Desulfoferula</taxon>
    </lineage>
</organism>
<keyword evidence="3" id="KW-1185">Reference proteome</keyword>
<dbReference type="Pfam" id="PF03407">
    <property type="entry name" value="Nucleotid_trans"/>
    <property type="match status" value="1"/>
</dbReference>
<accession>A0AAU9E7Y0</accession>
<dbReference type="InterPro" id="IPR005069">
    <property type="entry name" value="Nucl-diP-sugar_transferase"/>
</dbReference>
<evidence type="ECO:0000259" key="1">
    <source>
        <dbReference type="Pfam" id="PF03407"/>
    </source>
</evidence>
<dbReference type="AlphaFoldDB" id="A0AAU9E7Y0"/>